<evidence type="ECO:0000313" key="2">
    <source>
        <dbReference type="Proteomes" id="UP000001485"/>
    </source>
</evidence>
<organism evidence="1 2">
    <name type="scientific">Edwardsiella ictaluri (strain 93-146)</name>
    <dbReference type="NCBI Taxonomy" id="634503"/>
    <lineage>
        <taxon>Bacteria</taxon>
        <taxon>Pseudomonadati</taxon>
        <taxon>Pseudomonadota</taxon>
        <taxon>Gammaproteobacteria</taxon>
        <taxon>Enterobacterales</taxon>
        <taxon>Hafniaceae</taxon>
        <taxon>Edwardsiella</taxon>
    </lineage>
</organism>
<name>C5B792_EDWI9</name>
<accession>C5B792</accession>
<dbReference type="Proteomes" id="UP000001485">
    <property type="component" value="Chromosome"/>
</dbReference>
<gene>
    <name evidence="1" type="ordered locus">NT01EI_0643</name>
</gene>
<evidence type="ECO:0000313" key="1">
    <source>
        <dbReference type="EMBL" id="ACR67866.1"/>
    </source>
</evidence>
<dbReference type="HOGENOM" id="CLU_2934037_0_0_6"/>
<proteinExistence type="predicted"/>
<reference evidence="2" key="1">
    <citation type="submission" date="2009-03" db="EMBL/GenBank/DDBJ databases">
        <title>Complete genome sequence of Edwardsiella ictaluri 93-146.</title>
        <authorList>
            <person name="Williams M.L."/>
            <person name="Gillaspy A.F."/>
            <person name="Dyer D.W."/>
            <person name="Thune R.L."/>
            <person name="Waldbieser G.C."/>
            <person name="Schuster S.C."/>
            <person name="Gipson J."/>
            <person name="Zaitshik J."/>
            <person name="Landry C."/>
            <person name="Lawrence M.L."/>
        </authorList>
    </citation>
    <scope>NUCLEOTIDE SEQUENCE [LARGE SCALE GENOMIC DNA]</scope>
    <source>
        <strain evidence="2">93-146</strain>
    </source>
</reference>
<dbReference type="AlphaFoldDB" id="C5B792"/>
<reference evidence="1 2" key="2">
    <citation type="journal article" date="2012" name="J. Bacteriol.">
        <title>Genome Sequence of Edwardsiella ictaluri 93-146, a Strain Associated with a Natural Channel Catfish Outbreak of Enteric Septicemia of Catfish.</title>
        <authorList>
            <person name="Williams M.L."/>
            <person name="Gillaspy A.F."/>
            <person name="Dyer D.W."/>
            <person name="Thune R.L."/>
            <person name="Waldbieser G.C."/>
            <person name="Schuster S.C."/>
            <person name="Gipson J."/>
            <person name="Zaitshik J."/>
            <person name="Landry C."/>
            <person name="Banes M.M."/>
            <person name="Lawrence M.L."/>
        </authorList>
    </citation>
    <scope>NUCLEOTIDE SEQUENCE [LARGE SCALE GENOMIC DNA]</scope>
    <source>
        <strain evidence="1 2">93-146</strain>
    </source>
</reference>
<dbReference type="KEGG" id="eic:NT01EI_0643"/>
<dbReference type="EMBL" id="CP001600">
    <property type="protein sequence ID" value="ACR67866.1"/>
    <property type="molecule type" value="Genomic_DNA"/>
</dbReference>
<sequence length="60" mass="6871">MNARHRYVSYELRKEIAAGETSAQVKSALHGHILDKFNCIDVQIMPPHFVMQPKEAVQVH</sequence>
<protein>
    <submittedName>
        <fullName evidence="1">Uncharacterized protein</fullName>
    </submittedName>
</protein>